<accession>A0A915JZ08</accession>
<evidence type="ECO:0000313" key="1">
    <source>
        <dbReference type="Proteomes" id="UP000887565"/>
    </source>
</evidence>
<proteinExistence type="predicted"/>
<sequence length="96" mass="11079">MINAAIEITKAVLINLKSLKRVIIKEAVSSRKSLLKMKVWPRHRASIISKWSIVIRDGEMPLIDISKAPRTCVLRRHLENHQRGYAAKVYDYNPET</sequence>
<keyword evidence="1" id="KW-1185">Reference proteome</keyword>
<evidence type="ECO:0000313" key="2">
    <source>
        <dbReference type="WBParaSite" id="nRc.2.0.1.t31721-RA"/>
    </source>
</evidence>
<dbReference type="AlphaFoldDB" id="A0A915JZ08"/>
<reference evidence="2" key="1">
    <citation type="submission" date="2022-11" db="UniProtKB">
        <authorList>
            <consortium name="WormBaseParasite"/>
        </authorList>
    </citation>
    <scope>IDENTIFICATION</scope>
</reference>
<name>A0A915JZ08_ROMCU</name>
<dbReference type="Proteomes" id="UP000887565">
    <property type="component" value="Unplaced"/>
</dbReference>
<protein>
    <submittedName>
        <fullName evidence="2">Uncharacterized protein</fullName>
    </submittedName>
</protein>
<organism evidence="1 2">
    <name type="scientific">Romanomermis culicivorax</name>
    <name type="common">Nematode worm</name>
    <dbReference type="NCBI Taxonomy" id="13658"/>
    <lineage>
        <taxon>Eukaryota</taxon>
        <taxon>Metazoa</taxon>
        <taxon>Ecdysozoa</taxon>
        <taxon>Nematoda</taxon>
        <taxon>Enoplea</taxon>
        <taxon>Dorylaimia</taxon>
        <taxon>Mermithida</taxon>
        <taxon>Mermithoidea</taxon>
        <taxon>Mermithidae</taxon>
        <taxon>Romanomermis</taxon>
    </lineage>
</organism>
<dbReference type="WBParaSite" id="nRc.2.0.1.t31721-RA">
    <property type="protein sequence ID" value="nRc.2.0.1.t31721-RA"/>
    <property type="gene ID" value="nRc.2.0.1.g31721"/>
</dbReference>